<feature type="compositionally biased region" description="Basic residues" evidence="1">
    <location>
        <begin position="1"/>
        <end position="10"/>
    </location>
</feature>
<feature type="compositionally biased region" description="Basic and acidic residues" evidence="1">
    <location>
        <begin position="307"/>
        <end position="316"/>
    </location>
</feature>
<protein>
    <recommendedName>
        <fullName evidence="2">NADAR domain-containing protein</fullName>
    </recommendedName>
</protein>
<comment type="caution">
    <text evidence="3">The sequence shown here is derived from an EMBL/GenBank/DDBJ whole genome shotgun (WGS) entry which is preliminary data.</text>
</comment>
<dbReference type="Proteomes" id="UP000807353">
    <property type="component" value="Unassembled WGS sequence"/>
</dbReference>
<feature type="compositionally biased region" description="Polar residues" evidence="1">
    <location>
        <begin position="169"/>
        <end position="181"/>
    </location>
</feature>
<keyword evidence="4" id="KW-1185">Reference proteome</keyword>
<feature type="compositionally biased region" description="Pro residues" evidence="1">
    <location>
        <begin position="342"/>
        <end position="352"/>
    </location>
</feature>
<evidence type="ECO:0000313" key="4">
    <source>
        <dbReference type="Proteomes" id="UP000807353"/>
    </source>
</evidence>
<feature type="region of interest" description="Disordered" evidence="1">
    <location>
        <begin position="279"/>
        <end position="316"/>
    </location>
</feature>
<evidence type="ECO:0000313" key="3">
    <source>
        <dbReference type="EMBL" id="KAF9458489.1"/>
    </source>
</evidence>
<feature type="region of interest" description="Disordered" evidence="1">
    <location>
        <begin position="1"/>
        <end position="33"/>
    </location>
</feature>
<feature type="compositionally biased region" description="Pro residues" evidence="1">
    <location>
        <begin position="110"/>
        <end position="120"/>
    </location>
</feature>
<feature type="compositionally biased region" description="Basic and acidic residues" evidence="1">
    <location>
        <begin position="199"/>
        <end position="208"/>
    </location>
</feature>
<dbReference type="CDD" id="cd15457">
    <property type="entry name" value="NADAR"/>
    <property type="match status" value="1"/>
</dbReference>
<evidence type="ECO:0000259" key="2">
    <source>
        <dbReference type="Pfam" id="PF08719"/>
    </source>
</evidence>
<dbReference type="InterPro" id="IPR037238">
    <property type="entry name" value="YbiA-like_sf"/>
</dbReference>
<feature type="region of interest" description="Disordered" evidence="1">
    <location>
        <begin position="69"/>
        <end position="259"/>
    </location>
</feature>
<dbReference type="InterPro" id="IPR012816">
    <property type="entry name" value="NADAR"/>
</dbReference>
<dbReference type="Gene3D" id="1.10.357.40">
    <property type="entry name" value="YbiA-like"/>
    <property type="match status" value="1"/>
</dbReference>
<dbReference type="Pfam" id="PF08719">
    <property type="entry name" value="NADAR"/>
    <property type="match status" value="1"/>
</dbReference>
<feature type="domain" description="NADAR" evidence="2">
    <location>
        <begin position="394"/>
        <end position="521"/>
    </location>
</feature>
<name>A0A9P5XXF4_9AGAR</name>
<dbReference type="OrthoDB" id="206452at2759"/>
<feature type="compositionally biased region" description="Basic residues" evidence="1">
    <location>
        <begin position="79"/>
        <end position="88"/>
    </location>
</feature>
<accession>A0A9P5XXF4</accession>
<dbReference type="AlphaFoldDB" id="A0A9P5XXF4"/>
<feature type="region of interest" description="Disordered" evidence="1">
    <location>
        <begin position="332"/>
        <end position="377"/>
    </location>
</feature>
<dbReference type="SUPFAM" id="SSF143990">
    <property type="entry name" value="YbiA-like"/>
    <property type="match status" value="1"/>
</dbReference>
<sequence length="532" mass="59329">MGISSSKHKFQQPYPPSKIPTYGRGPGFMPNPQGFIPGQMYGQGYGYMPQPGQFPPGFVPIGYGPLPQPMLAWPPQDKPRKRKSRKHKERDDFAGGFRPPTRAPTQASHPPRPGFIPPNGGPVFPEPQIARSTTTTRRAQTPFMRPSMDHGDDDDIPRTHGRATPHPQPNNGVRIQGSTAGRSRRDHTQNLGHPPSRPPYDRHRRDSDDGSVDDVSNGHIPDRFAPPQDIFGPGHGGSRAHLSNPLPRPPRDIYETTPYRALLDLQHTTELLNNYAQPEPTLQSHVHSPPKETKKPKKGLFRAFSSRKSEENKEKEPKVLYVPVVMPGNNTTAGSSAGRLPAMPPLGGPNPPDIARSFSVSNPPIPRPPSPVGSQERDPPIRFNQDTVHAGFLNHSPYRVIYDNKIYPTATHLLEALKFMPHRMDIVEQIRACADVAGVYPLSATLQQHARKDWAQIHLEQMLEVLYLKFTQHANLRSQLLETFDAELIYSDPTDSFWGEGQGGGANTYGRLLEQVRARLQEGRPTKRPRDT</sequence>
<gene>
    <name evidence="3" type="ORF">BDZ94DRAFT_102802</name>
</gene>
<evidence type="ECO:0000256" key="1">
    <source>
        <dbReference type="SAM" id="MobiDB-lite"/>
    </source>
</evidence>
<dbReference type="EMBL" id="MU150339">
    <property type="protein sequence ID" value="KAF9458489.1"/>
    <property type="molecule type" value="Genomic_DNA"/>
</dbReference>
<reference evidence="3" key="1">
    <citation type="submission" date="2020-11" db="EMBL/GenBank/DDBJ databases">
        <authorList>
            <consortium name="DOE Joint Genome Institute"/>
            <person name="Ahrendt S."/>
            <person name="Riley R."/>
            <person name="Andreopoulos W."/>
            <person name="Labutti K."/>
            <person name="Pangilinan J."/>
            <person name="Ruiz-Duenas F.J."/>
            <person name="Barrasa J.M."/>
            <person name="Sanchez-Garcia M."/>
            <person name="Camarero S."/>
            <person name="Miyauchi S."/>
            <person name="Serrano A."/>
            <person name="Linde D."/>
            <person name="Babiker R."/>
            <person name="Drula E."/>
            <person name="Ayuso-Fernandez I."/>
            <person name="Pacheco R."/>
            <person name="Padilla G."/>
            <person name="Ferreira P."/>
            <person name="Barriuso J."/>
            <person name="Kellner H."/>
            <person name="Castanera R."/>
            <person name="Alfaro M."/>
            <person name="Ramirez L."/>
            <person name="Pisabarro A.G."/>
            <person name="Kuo A."/>
            <person name="Tritt A."/>
            <person name="Lipzen A."/>
            <person name="He G."/>
            <person name="Yan M."/>
            <person name="Ng V."/>
            <person name="Cullen D."/>
            <person name="Martin F."/>
            <person name="Rosso M.-N."/>
            <person name="Henrissat B."/>
            <person name="Hibbett D."/>
            <person name="Martinez A.T."/>
            <person name="Grigoriev I.V."/>
        </authorList>
    </citation>
    <scope>NUCLEOTIDE SEQUENCE</scope>
    <source>
        <strain evidence="3">CBS 247.69</strain>
    </source>
</reference>
<organism evidence="3 4">
    <name type="scientific">Collybia nuda</name>
    <dbReference type="NCBI Taxonomy" id="64659"/>
    <lineage>
        <taxon>Eukaryota</taxon>
        <taxon>Fungi</taxon>
        <taxon>Dikarya</taxon>
        <taxon>Basidiomycota</taxon>
        <taxon>Agaricomycotina</taxon>
        <taxon>Agaricomycetes</taxon>
        <taxon>Agaricomycetidae</taxon>
        <taxon>Agaricales</taxon>
        <taxon>Tricholomatineae</taxon>
        <taxon>Clitocybaceae</taxon>
        <taxon>Collybia</taxon>
    </lineage>
</organism>
<proteinExistence type="predicted"/>